<comment type="caution">
    <text evidence="5">The sequence shown here is derived from an EMBL/GenBank/DDBJ whole genome shotgun (WGS) entry which is preliminary data.</text>
</comment>
<feature type="compositionally biased region" description="Polar residues" evidence="3">
    <location>
        <begin position="83"/>
        <end position="97"/>
    </location>
</feature>
<dbReference type="AlphaFoldDB" id="A0AAD5C577"/>
<feature type="region of interest" description="Disordered" evidence="3">
    <location>
        <begin position="1"/>
        <end position="33"/>
    </location>
</feature>
<feature type="compositionally biased region" description="Low complexity" evidence="3">
    <location>
        <begin position="1"/>
        <end position="17"/>
    </location>
</feature>
<dbReference type="Pfam" id="PF05383">
    <property type="entry name" value="La"/>
    <property type="match status" value="1"/>
</dbReference>
<dbReference type="Gene3D" id="1.10.10.10">
    <property type="entry name" value="Winged helix-like DNA-binding domain superfamily/Winged helix DNA-binding domain"/>
    <property type="match status" value="1"/>
</dbReference>
<evidence type="ECO:0000313" key="6">
    <source>
        <dbReference type="Proteomes" id="UP001206925"/>
    </source>
</evidence>
<reference evidence="5" key="1">
    <citation type="submission" date="2022-06" db="EMBL/GenBank/DDBJ databases">
        <title>Uncovering the hologenomic basis of an extraordinary plant invasion.</title>
        <authorList>
            <person name="Bieker V.C."/>
            <person name="Martin M.D."/>
            <person name="Gilbert T."/>
            <person name="Hodgins K."/>
            <person name="Battlay P."/>
            <person name="Petersen B."/>
            <person name="Wilson J."/>
        </authorList>
    </citation>
    <scope>NUCLEOTIDE SEQUENCE</scope>
    <source>
        <strain evidence="5">AA19_3_7</strain>
        <tissue evidence="5">Leaf</tissue>
    </source>
</reference>
<evidence type="ECO:0000256" key="3">
    <source>
        <dbReference type="SAM" id="MobiDB-lite"/>
    </source>
</evidence>
<proteinExistence type="predicted"/>
<dbReference type="Proteomes" id="UP001206925">
    <property type="component" value="Unassembled WGS sequence"/>
</dbReference>
<dbReference type="PANTHER" id="PTHR22792:SF132">
    <property type="entry name" value="LA-RELATED PROTEIN 1"/>
    <property type="match status" value="1"/>
</dbReference>
<evidence type="ECO:0000313" key="5">
    <source>
        <dbReference type="EMBL" id="KAI7735437.1"/>
    </source>
</evidence>
<dbReference type="SMART" id="SM00715">
    <property type="entry name" value="LA"/>
    <property type="match status" value="1"/>
</dbReference>
<dbReference type="GO" id="GO:0003723">
    <property type="term" value="F:RNA binding"/>
    <property type="evidence" value="ECO:0007669"/>
    <property type="project" value="UniProtKB-UniRule"/>
</dbReference>
<keyword evidence="6" id="KW-1185">Reference proteome</keyword>
<name>A0AAD5C577_AMBAR</name>
<accession>A0AAD5C577</accession>
<dbReference type="InterPro" id="IPR036388">
    <property type="entry name" value="WH-like_DNA-bd_sf"/>
</dbReference>
<dbReference type="GO" id="GO:0005737">
    <property type="term" value="C:cytoplasm"/>
    <property type="evidence" value="ECO:0007669"/>
    <property type="project" value="UniProtKB-ARBA"/>
</dbReference>
<feature type="region of interest" description="Disordered" evidence="3">
    <location>
        <begin position="83"/>
        <end position="180"/>
    </location>
</feature>
<evidence type="ECO:0000256" key="1">
    <source>
        <dbReference type="ARBA" id="ARBA00022884"/>
    </source>
</evidence>
<protein>
    <recommendedName>
        <fullName evidence="4">HTH La-type RNA-binding domain-containing protein</fullName>
    </recommendedName>
</protein>
<dbReference type="PROSITE" id="PS50961">
    <property type="entry name" value="HTH_LA"/>
    <property type="match status" value="1"/>
</dbReference>
<evidence type="ECO:0000256" key="2">
    <source>
        <dbReference type="PROSITE-ProRule" id="PRU00332"/>
    </source>
</evidence>
<dbReference type="SUPFAM" id="SSF46785">
    <property type="entry name" value="Winged helix' DNA-binding domain"/>
    <property type="match status" value="1"/>
</dbReference>
<dbReference type="InterPro" id="IPR045180">
    <property type="entry name" value="La_dom_prot"/>
</dbReference>
<organism evidence="5 6">
    <name type="scientific">Ambrosia artemisiifolia</name>
    <name type="common">Common ragweed</name>
    <dbReference type="NCBI Taxonomy" id="4212"/>
    <lineage>
        <taxon>Eukaryota</taxon>
        <taxon>Viridiplantae</taxon>
        <taxon>Streptophyta</taxon>
        <taxon>Embryophyta</taxon>
        <taxon>Tracheophyta</taxon>
        <taxon>Spermatophyta</taxon>
        <taxon>Magnoliopsida</taxon>
        <taxon>eudicotyledons</taxon>
        <taxon>Gunneridae</taxon>
        <taxon>Pentapetalae</taxon>
        <taxon>asterids</taxon>
        <taxon>campanulids</taxon>
        <taxon>Asterales</taxon>
        <taxon>Asteraceae</taxon>
        <taxon>Asteroideae</taxon>
        <taxon>Heliantheae alliance</taxon>
        <taxon>Heliantheae</taxon>
        <taxon>Ambrosia</taxon>
    </lineage>
</organism>
<evidence type="ECO:0000259" key="4">
    <source>
        <dbReference type="PROSITE" id="PS50961"/>
    </source>
</evidence>
<dbReference type="CDD" id="cd07323">
    <property type="entry name" value="LAM"/>
    <property type="match status" value="1"/>
</dbReference>
<feature type="region of interest" description="Disordered" evidence="3">
    <location>
        <begin position="187"/>
        <end position="206"/>
    </location>
</feature>
<dbReference type="PANTHER" id="PTHR22792">
    <property type="entry name" value="LUPUS LA PROTEIN-RELATED"/>
    <property type="match status" value="1"/>
</dbReference>
<dbReference type="InterPro" id="IPR036390">
    <property type="entry name" value="WH_DNA-bd_sf"/>
</dbReference>
<feature type="domain" description="HTH La-type RNA-binding" evidence="4">
    <location>
        <begin position="287"/>
        <end position="380"/>
    </location>
</feature>
<keyword evidence="1 2" id="KW-0694">RNA-binding</keyword>
<dbReference type="InterPro" id="IPR006630">
    <property type="entry name" value="La_HTH"/>
</dbReference>
<feature type="non-terminal residue" evidence="5">
    <location>
        <position position="1"/>
    </location>
</feature>
<sequence length="451" mass="50295">SSGSTNPNNNNNNNNNKPWPPPPSNQTKPLNPRRHIPTRLFLRFNRTLQPMTPTMPPKNPSGINPLTHPFLTPLPLLIGTENISANSPRKQTNANNKRSMKRGGGGGSFNKNVAVTGPDLENATGKEGELMKGGVGVQSNNGNERQNQRHAYRRSNSGPHSRGDGSYHHGYGGKRDQDREWNQHSRSFNGRDAHTQRGYPRGGYVRPAVHAPPPTFIPPQMPMLRPFGNNMMYPGEFEFEFEFRLRNVYAEMPSPMFYYQGPPPPPAESLRGMAPVVGPPIPPPMYFVSDPMLYARIVAQIDYYFSNDNLVKDTYLRKNMDEQGWVPVSLIAGFKKNYRFSGLNVLRVCRVFEILEDRSMILVRRGGSAKENTSGVKRRTLCSDNVQCKLQPGIHIAFIPIYPLILDAMRASTIVEVQPPAQAGENQDVLASQLQGVSLDDATSTVQDSVH</sequence>
<gene>
    <name evidence="5" type="ORF">M8C21_013252</name>
</gene>
<feature type="compositionally biased region" description="Basic and acidic residues" evidence="3">
    <location>
        <begin position="161"/>
        <end position="180"/>
    </location>
</feature>
<dbReference type="EMBL" id="JAMZMK010009487">
    <property type="protein sequence ID" value="KAI7735437.1"/>
    <property type="molecule type" value="Genomic_DNA"/>
</dbReference>